<evidence type="ECO:0000313" key="2">
    <source>
        <dbReference type="EMBL" id="PSR30312.1"/>
    </source>
</evidence>
<feature type="region of interest" description="Disordered" evidence="1">
    <location>
        <begin position="34"/>
        <end position="67"/>
    </location>
</feature>
<organism evidence="2 3">
    <name type="scientific">Sulfobacillus benefaciens</name>
    <dbReference type="NCBI Taxonomy" id="453960"/>
    <lineage>
        <taxon>Bacteria</taxon>
        <taxon>Bacillati</taxon>
        <taxon>Bacillota</taxon>
        <taxon>Clostridia</taxon>
        <taxon>Eubacteriales</taxon>
        <taxon>Clostridiales Family XVII. Incertae Sedis</taxon>
        <taxon>Sulfobacillus</taxon>
    </lineage>
</organism>
<feature type="compositionally biased region" description="Polar residues" evidence="1">
    <location>
        <begin position="58"/>
        <end position="67"/>
    </location>
</feature>
<reference evidence="2 3" key="1">
    <citation type="journal article" date="2014" name="BMC Genomics">
        <title>Comparison of environmental and isolate Sulfobacillus genomes reveals diverse carbon, sulfur, nitrogen, and hydrogen metabolisms.</title>
        <authorList>
            <person name="Justice N.B."/>
            <person name="Norman A."/>
            <person name="Brown C.T."/>
            <person name="Singh A."/>
            <person name="Thomas B.C."/>
            <person name="Banfield J.F."/>
        </authorList>
    </citation>
    <scope>NUCLEOTIDE SEQUENCE [LARGE SCALE GENOMIC DNA]</scope>
    <source>
        <strain evidence="2">AMDSBA1</strain>
    </source>
</reference>
<dbReference type="EMBL" id="PXYT01000011">
    <property type="protein sequence ID" value="PSR30312.1"/>
    <property type="molecule type" value="Genomic_DNA"/>
</dbReference>
<dbReference type="Proteomes" id="UP000242699">
    <property type="component" value="Unassembled WGS sequence"/>
</dbReference>
<gene>
    <name evidence="2" type="ORF">C7B43_06235</name>
</gene>
<dbReference type="AlphaFoldDB" id="A0A2T2X740"/>
<evidence type="ECO:0000313" key="3">
    <source>
        <dbReference type="Proteomes" id="UP000242699"/>
    </source>
</evidence>
<protein>
    <submittedName>
        <fullName evidence="2">Uncharacterized protein</fullName>
    </submittedName>
</protein>
<proteinExistence type="predicted"/>
<name>A0A2T2X740_9FIRM</name>
<evidence type="ECO:0000256" key="1">
    <source>
        <dbReference type="SAM" id="MobiDB-lite"/>
    </source>
</evidence>
<comment type="caution">
    <text evidence="2">The sequence shown here is derived from an EMBL/GenBank/DDBJ whole genome shotgun (WGS) entry which is preliminary data.</text>
</comment>
<sequence>MDRERHGLAKSLLWITETTGLSAQAAIHALALEKEEQKRQEDEGNTIPGSVVDAESGATASDSGRER</sequence>
<accession>A0A2T2X740</accession>